<evidence type="ECO:0000313" key="3">
    <source>
        <dbReference type="Proteomes" id="UP000885826"/>
    </source>
</evidence>
<dbReference type="GO" id="GO:0003677">
    <property type="term" value="F:DNA binding"/>
    <property type="evidence" value="ECO:0007669"/>
    <property type="project" value="InterPro"/>
</dbReference>
<dbReference type="InterPro" id="IPR002559">
    <property type="entry name" value="Transposase_11"/>
</dbReference>
<dbReference type="NCBIfam" id="NF033591">
    <property type="entry name" value="transpos_IS4_2"/>
    <property type="match status" value="1"/>
</dbReference>
<dbReference type="PANTHER" id="PTHR35404">
    <property type="entry name" value="TRANSPOSASE OF TN10"/>
    <property type="match status" value="1"/>
</dbReference>
<organism evidence="2 3">
    <name type="scientific">candidate division WOR-3 bacterium</name>
    <dbReference type="NCBI Taxonomy" id="2052148"/>
    <lineage>
        <taxon>Bacteria</taxon>
        <taxon>Bacteria division WOR-3</taxon>
    </lineage>
</organism>
<protein>
    <submittedName>
        <fullName evidence="2">IS4 family transposase</fullName>
    </submittedName>
</protein>
<dbReference type="EMBL" id="DRIG01000031">
    <property type="protein sequence ID" value="HEC78058.1"/>
    <property type="molecule type" value="Genomic_DNA"/>
</dbReference>
<accession>A0A9C9JZQ1</accession>
<dbReference type="InterPro" id="IPR047658">
    <property type="entry name" value="IS4-like_transpos"/>
</dbReference>
<sequence>KLHGHSRKTLIIITQALLNVKRAVLSELAREIALPIVFKHRLRRVWRFLAKTTFDYQIPCQGLIVWTLTALKDRQYLEIILDWTQIRKDHILAFSIPYHKRSIPLFWIVAPADDFSPHKIERACVHYFLAAVPFQLRAKLVFVADRGFGNVEFFRFLQQQGVKFVIRVAGKVWIRTKGYQGCVNQIPLRAKKIRWLSRVLYRKTRGITLNLLLKYQQDDSWYLASNINCADAVLAIYRRRMTIEEGFRDLKDGLFFKRLRLSRADKVGKLLLAGVLAYLFALIIGSQAERYPELLQLISVLPKKKKAQKLLSIFNTGIIIIRKWPSIKFPLDLVPETL</sequence>
<dbReference type="GO" id="GO:0006313">
    <property type="term" value="P:DNA transposition"/>
    <property type="evidence" value="ECO:0007669"/>
    <property type="project" value="InterPro"/>
</dbReference>
<evidence type="ECO:0000259" key="1">
    <source>
        <dbReference type="Pfam" id="PF01609"/>
    </source>
</evidence>
<reference evidence="2" key="1">
    <citation type="journal article" date="2020" name="mSystems">
        <title>Genome- and Community-Level Interaction Insights into Carbon Utilization and Element Cycling Functions of Hydrothermarchaeota in Hydrothermal Sediment.</title>
        <authorList>
            <person name="Zhou Z."/>
            <person name="Liu Y."/>
            <person name="Xu W."/>
            <person name="Pan J."/>
            <person name="Luo Z.H."/>
            <person name="Li M."/>
        </authorList>
    </citation>
    <scope>NUCLEOTIDE SEQUENCE</scope>
    <source>
        <strain evidence="2">HyVt-388</strain>
    </source>
</reference>
<gene>
    <name evidence="2" type="ORF">ENI34_02825</name>
</gene>
<dbReference type="Pfam" id="PF01609">
    <property type="entry name" value="DDE_Tnp_1"/>
    <property type="match status" value="1"/>
</dbReference>
<name>A0A9C9JZQ1_UNCW3</name>
<dbReference type="AlphaFoldDB" id="A0A9C9JZQ1"/>
<proteinExistence type="predicted"/>
<comment type="caution">
    <text evidence="2">The sequence shown here is derived from an EMBL/GenBank/DDBJ whole genome shotgun (WGS) entry which is preliminary data.</text>
</comment>
<dbReference type="SUPFAM" id="SSF53098">
    <property type="entry name" value="Ribonuclease H-like"/>
    <property type="match status" value="1"/>
</dbReference>
<dbReference type="GO" id="GO:0004803">
    <property type="term" value="F:transposase activity"/>
    <property type="evidence" value="ECO:0007669"/>
    <property type="project" value="InterPro"/>
</dbReference>
<evidence type="ECO:0000313" key="2">
    <source>
        <dbReference type="EMBL" id="HEC78058.1"/>
    </source>
</evidence>
<dbReference type="Proteomes" id="UP000885826">
    <property type="component" value="Unassembled WGS sequence"/>
</dbReference>
<dbReference type="InterPro" id="IPR012337">
    <property type="entry name" value="RNaseH-like_sf"/>
</dbReference>
<feature type="non-terminal residue" evidence="2">
    <location>
        <position position="1"/>
    </location>
</feature>
<feature type="domain" description="Transposase IS4-like" evidence="1">
    <location>
        <begin position="125"/>
        <end position="279"/>
    </location>
</feature>
<dbReference type="PANTHER" id="PTHR35404:SF8">
    <property type="entry name" value="TRANSPOSASE OF TN10"/>
    <property type="match status" value="1"/>
</dbReference>